<comment type="subcellular location">
    <subcellularLocation>
        <location evidence="6">Cytoplasm</location>
    </subcellularLocation>
</comment>
<comment type="similarity">
    <text evidence="6">Belongs to the methyltransferase superfamily. RsmI family.</text>
</comment>
<dbReference type="FunFam" id="3.40.1010.10:FF:000007">
    <property type="entry name" value="Ribosomal RNA small subunit methyltransferase I"/>
    <property type="match status" value="1"/>
</dbReference>
<proteinExistence type="inferred from homology"/>
<evidence type="ECO:0000259" key="8">
    <source>
        <dbReference type="Pfam" id="PF23016"/>
    </source>
</evidence>
<dbReference type="InterPro" id="IPR008189">
    <property type="entry name" value="rRNA_ssu_MeTfrase_I"/>
</dbReference>
<keyword evidence="4 6" id="KW-0808">Transferase</keyword>
<evidence type="ECO:0000256" key="1">
    <source>
        <dbReference type="ARBA" id="ARBA00022490"/>
    </source>
</evidence>
<dbReference type="Gene3D" id="3.40.1010.10">
    <property type="entry name" value="Cobalt-precorrin-4 Transmethylase, Domain 1"/>
    <property type="match status" value="1"/>
</dbReference>
<dbReference type="EMBL" id="CAJQUM010000001">
    <property type="protein sequence ID" value="CAG4884103.1"/>
    <property type="molecule type" value="Genomic_DNA"/>
</dbReference>
<reference evidence="9" key="1">
    <citation type="submission" date="2021-04" db="EMBL/GenBank/DDBJ databases">
        <authorList>
            <person name="Hornung B."/>
        </authorList>
    </citation>
    <scope>NUCLEOTIDE SEQUENCE</scope>
    <source>
        <strain evidence="9">G5G6</strain>
    </source>
</reference>
<protein>
    <recommendedName>
        <fullName evidence="6">Ribosomal RNA small subunit methyltransferase I</fullName>
        <ecNumber evidence="6">2.1.1.198</ecNumber>
    </recommendedName>
    <alternativeName>
        <fullName evidence="6">16S rRNA 2'-O-ribose C1402 methyltransferase</fullName>
    </alternativeName>
    <alternativeName>
        <fullName evidence="6">rRNA (cytidine-2'-O-)-methyltransferase RsmI</fullName>
    </alternativeName>
</protein>
<dbReference type="HAMAP" id="MF_01877">
    <property type="entry name" value="16SrRNA_methyltr_I"/>
    <property type="match status" value="1"/>
</dbReference>
<feature type="domain" description="RsmI HTH" evidence="8">
    <location>
        <begin position="241"/>
        <end position="285"/>
    </location>
</feature>
<dbReference type="FunFam" id="3.30.950.10:FF:000002">
    <property type="entry name" value="Ribosomal RNA small subunit methyltransferase I"/>
    <property type="match status" value="1"/>
</dbReference>
<evidence type="ECO:0000256" key="6">
    <source>
        <dbReference type="HAMAP-Rule" id="MF_01877"/>
    </source>
</evidence>
<evidence type="ECO:0000313" key="9">
    <source>
        <dbReference type="EMBL" id="CAG4884103.1"/>
    </source>
</evidence>
<feature type="domain" description="Tetrapyrrole methylase" evidence="7">
    <location>
        <begin position="15"/>
        <end position="213"/>
    </location>
</feature>
<dbReference type="PANTHER" id="PTHR46111:SF1">
    <property type="entry name" value="RIBOSOMAL RNA SMALL SUBUNIT METHYLTRANSFERASE I"/>
    <property type="match status" value="1"/>
</dbReference>
<dbReference type="PIRSF" id="PIRSF005917">
    <property type="entry name" value="MTase_YraL"/>
    <property type="match status" value="1"/>
</dbReference>
<sequence length="289" mass="31339">MNDMKNTVENKTVALYVVATPMGNLGDITLRALEVLRDIDAIGCEDTRHACRLLDHYDIKATTFALHEHNEREAGAKLIGLLREGKSVALITDAGTPGISDPGAHAVAMAQAAGFQAIPVPGPNAAIAALSASGLSDERFLFAGFLPTKPMARRAEIERLKPVAAALVFYEAPHRIEETLDDLVALLEPQRQIVIARELTKMFEQIVRLPLTAAPGWLQADENRKRGEFVLIVSAPPPHEGLDVEAERVLQILAAELPTKQAAKLAAEITGRSKNELYERALTLKNAPI</sequence>
<keyword evidence="10" id="KW-1185">Reference proteome</keyword>
<organism evidence="9 10">
    <name type="scientific">Georgfuchsia toluolica</name>
    <dbReference type="NCBI Taxonomy" id="424218"/>
    <lineage>
        <taxon>Bacteria</taxon>
        <taxon>Pseudomonadati</taxon>
        <taxon>Pseudomonadota</taxon>
        <taxon>Betaproteobacteria</taxon>
        <taxon>Nitrosomonadales</taxon>
        <taxon>Sterolibacteriaceae</taxon>
        <taxon>Georgfuchsia</taxon>
    </lineage>
</organism>
<dbReference type="PANTHER" id="PTHR46111">
    <property type="entry name" value="RIBOSOMAL RNA SMALL SUBUNIT METHYLTRANSFERASE I"/>
    <property type="match status" value="1"/>
</dbReference>
<dbReference type="EC" id="2.1.1.198" evidence="6"/>
<keyword evidence="1 6" id="KW-0963">Cytoplasm</keyword>
<dbReference type="CDD" id="cd11648">
    <property type="entry name" value="RsmI"/>
    <property type="match status" value="1"/>
</dbReference>
<evidence type="ECO:0000259" key="7">
    <source>
        <dbReference type="Pfam" id="PF00590"/>
    </source>
</evidence>
<dbReference type="Pfam" id="PF23016">
    <property type="entry name" value="RsmI_C"/>
    <property type="match status" value="1"/>
</dbReference>
<accession>A0A916J501</accession>
<dbReference type="Pfam" id="PF00590">
    <property type="entry name" value="TP_methylase"/>
    <property type="match status" value="1"/>
</dbReference>
<dbReference type="InterPro" id="IPR035996">
    <property type="entry name" value="4pyrrol_Methylase_sf"/>
</dbReference>
<dbReference type="InterPro" id="IPR014776">
    <property type="entry name" value="4pyrrole_Mease_sub2"/>
</dbReference>
<evidence type="ECO:0000256" key="5">
    <source>
        <dbReference type="ARBA" id="ARBA00022691"/>
    </source>
</evidence>
<dbReference type="InterPro" id="IPR014777">
    <property type="entry name" value="4pyrrole_Mease_sub1"/>
</dbReference>
<evidence type="ECO:0000256" key="4">
    <source>
        <dbReference type="ARBA" id="ARBA00022679"/>
    </source>
</evidence>
<dbReference type="Gene3D" id="3.30.950.10">
    <property type="entry name" value="Methyltransferase, Cobalt-precorrin-4 Transmethylase, Domain 2"/>
    <property type="match status" value="1"/>
</dbReference>
<keyword evidence="2 6" id="KW-0698">rRNA processing</keyword>
<evidence type="ECO:0000313" key="10">
    <source>
        <dbReference type="Proteomes" id="UP000742786"/>
    </source>
</evidence>
<dbReference type="SUPFAM" id="SSF53790">
    <property type="entry name" value="Tetrapyrrole methylase"/>
    <property type="match status" value="1"/>
</dbReference>
<evidence type="ECO:0000256" key="3">
    <source>
        <dbReference type="ARBA" id="ARBA00022603"/>
    </source>
</evidence>
<keyword evidence="3 6" id="KW-0489">Methyltransferase</keyword>
<gene>
    <name evidence="9" type="primary">yraL</name>
    <name evidence="6" type="synonym">rsmI</name>
    <name evidence="9" type="ORF">GTOL_11986</name>
</gene>
<dbReference type="NCBIfam" id="TIGR00096">
    <property type="entry name" value="16S rRNA (cytidine(1402)-2'-O)-methyltransferase"/>
    <property type="match status" value="1"/>
</dbReference>
<comment type="function">
    <text evidence="6">Catalyzes the 2'-O-methylation of the ribose of cytidine 1402 (C1402) in 16S rRNA.</text>
</comment>
<name>A0A916J501_9PROT</name>
<comment type="catalytic activity">
    <reaction evidence="6">
        <text>cytidine(1402) in 16S rRNA + S-adenosyl-L-methionine = 2'-O-methylcytidine(1402) in 16S rRNA + S-adenosyl-L-homocysteine + H(+)</text>
        <dbReference type="Rhea" id="RHEA:42924"/>
        <dbReference type="Rhea" id="RHEA-COMP:10285"/>
        <dbReference type="Rhea" id="RHEA-COMP:10286"/>
        <dbReference type="ChEBI" id="CHEBI:15378"/>
        <dbReference type="ChEBI" id="CHEBI:57856"/>
        <dbReference type="ChEBI" id="CHEBI:59789"/>
        <dbReference type="ChEBI" id="CHEBI:74495"/>
        <dbReference type="ChEBI" id="CHEBI:82748"/>
        <dbReference type="EC" id="2.1.1.198"/>
    </reaction>
</comment>
<dbReference type="GO" id="GO:0005737">
    <property type="term" value="C:cytoplasm"/>
    <property type="evidence" value="ECO:0007669"/>
    <property type="project" value="UniProtKB-SubCell"/>
</dbReference>
<dbReference type="GO" id="GO:0070677">
    <property type="term" value="F:rRNA (cytosine-2'-O-)-methyltransferase activity"/>
    <property type="evidence" value="ECO:0007669"/>
    <property type="project" value="UniProtKB-UniRule"/>
</dbReference>
<dbReference type="InterPro" id="IPR000878">
    <property type="entry name" value="4pyrrol_Mease"/>
</dbReference>
<dbReference type="Proteomes" id="UP000742786">
    <property type="component" value="Unassembled WGS sequence"/>
</dbReference>
<dbReference type="InterPro" id="IPR053910">
    <property type="entry name" value="RsmI_HTH"/>
</dbReference>
<evidence type="ECO:0000256" key="2">
    <source>
        <dbReference type="ARBA" id="ARBA00022552"/>
    </source>
</evidence>
<comment type="caution">
    <text evidence="9">The sequence shown here is derived from an EMBL/GenBank/DDBJ whole genome shotgun (WGS) entry which is preliminary data.</text>
</comment>
<dbReference type="AlphaFoldDB" id="A0A916J501"/>
<keyword evidence="5 6" id="KW-0949">S-adenosyl-L-methionine</keyword>